<dbReference type="RefSeq" id="WP_352062968.1">
    <property type="nucleotide sequence ID" value="NZ_JBEPAZ010000004.1"/>
</dbReference>
<keyword evidence="1" id="KW-0472">Membrane</keyword>
<proteinExistence type="predicted"/>
<keyword evidence="3" id="KW-1185">Reference proteome</keyword>
<evidence type="ECO:0008006" key="4">
    <source>
        <dbReference type="Google" id="ProtNLM"/>
    </source>
</evidence>
<evidence type="ECO:0000256" key="1">
    <source>
        <dbReference type="SAM" id="Phobius"/>
    </source>
</evidence>
<keyword evidence="1" id="KW-1133">Transmembrane helix</keyword>
<protein>
    <recommendedName>
        <fullName evidence="4">Integral membrane protein</fullName>
    </recommendedName>
</protein>
<keyword evidence="1" id="KW-0812">Transmembrane</keyword>
<feature type="transmembrane region" description="Helical" evidence="1">
    <location>
        <begin position="218"/>
        <end position="239"/>
    </location>
</feature>
<sequence>MSSAINYAACALLWLGLVPKTRDLFRHRNEPYLLALCAALALGSVSWLLGAPLTIGAVNGLSGVPNLAAPLTYAAITAYSAALLVLIAYWQESPNVRRIALRWIASYTAILAVVGLLFALGSSPVERRRDFDTYYAGTPFVREMIVLYLVAHLTAVTFTALRSLGWARKVRGEVSRWTLTGLLTLGAGTLITAGYSVSKLVAVGARWSGRDWDWLGTALAPSCAGLGTLLTVAGVLVPLMGQRWQSNDRLLYRRMRPLERELERMLRRRKLRLSRPVWGASSASLLTWRATSIHNGLSYLSPFYDPAIFQHVLRAAQDTDPPEKALAAAWAAVIAAAAHEEGCPTTPAPAVIRLQAPSPRTPEELVLIAEALKGERHAR</sequence>
<dbReference type="Proteomes" id="UP001470023">
    <property type="component" value="Unassembled WGS sequence"/>
</dbReference>
<gene>
    <name evidence="2" type="ORF">ABT272_06445</name>
</gene>
<feature type="transmembrane region" description="Helical" evidence="1">
    <location>
        <begin position="101"/>
        <end position="125"/>
    </location>
</feature>
<reference evidence="2 3" key="1">
    <citation type="submission" date="2024-06" db="EMBL/GenBank/DDBJ databases">
        <title>The Natural Products Discovery Center: Release of the First 8490 Sequenced Strains for Exploring Actinobacteria Biosynthetic Diversity.</title>
        <authorList>
            <person name="Kalkreuter E."/>
            <person name="Kautsar S.A."/>
            <person name="Yang D."/>
            <person name="Bader C.D."/>
            <person name="Teijaro C.N."/>
            <person name="Fluegel L."/>
            <person name="Davis C.M."/>
            <person name="Simpson J.R."/>
            <person name="Lauterbach L."/>
            <person name="Steele A.D."/>
            <person name="Gui C."/>
            <person name="Meng S."/>
            <person name="Li G."/>
            <person name="Viehrig K."/>
            <person name="Ye F."/>
            <person name="Su P."/>
            <person name="Kiefer A.F."/>
            <person name="Nichols A."/>
            <person name="Cepeda A.J."/>
            <person name="Yan W."/>
            <person name="Fan B."/>
            <person name="Jiang Y."/>
            <person name="Adhikari A."/>
            <person name="Zheng C.-J."/>
            <person name="Schuster L."/>
            <person name="Cowan T.M."/>
            <person name="Smanski M.J."/>
            <person name="Chevrette M.G."/>
            <person name="De Carvalho L.P.S."/>
            <person name="Shen B."/>
        </authorList>
    </citation>
    <scope>NUCLEOTIDE SEQUENCE [LARGE SCALE GENOMIC DNA]</scope>
    <source>
        <strain evidence="2 3">NPDC001166</strain>
    </source>
</reference>
<name>A0ABV1U0Y4_9ACTN</name>
<feature type="transmembrane region" description="Helical" evidence="1">
    <location>
        <begin position="145"/>
        <end position="165"/>
    </location>
</feature>
<feature type="transmembrane region" description="Helical" evidence="1">
    <location>
        <begin position="67"/>
        <end position="89"/>
    </location>
</feature>
<dbReference type="EMBL" id="JBEPAZ010000004">
    <property type="protein sequence ID" value="MER6427374.1"/>
    <property type="molecule type" value="Genomic_DNA"/>
</dbReference>
<accession>A0ABV1U0Y4</accession>
<evidence type="ECO:0000313" key="2">
    <source>
        <dbReference type="EMBL" id="MER6427374.1"/>
    </source>
</evidence>
<evidence type="ECO:0000313" key="3">
    <source>
        <dbReference type="Proteomes" id="UP001470023"/>
    </source>
</evidence>
<feature type="transmembrane region" description="Helical" evidence="1">
    <location>
        <begin position="32"/>
        <end position="55"/>
    </location>
</feature>
<organism evidence="2 3">
    <name type="scientific">Streptomyces sp. 900105245</name>
    <dbReference type="NCBI Taxonomy" id="3154379"/>
    <lineage>
        <taxon>Bacteria</taxon>
        <taxon>Bacillati</taxon>
        <taxon>Actinomycetota</taxon>
        <taxon>Actinomycetes</taxon>
        <taxon>Kitasatosporales</taxon>
        <taxon>Streptomycetaceae</taxon>
        <taxon>Streptomyces</taxon>
    </lineage>
</organism>
<feature type="transmembrane region" description="Helical" evidence="1">
    <location>
        <begin position="177"/>
        <end position="198"/>
    </location>
</feature>
<comment type="caution">
    <text evidence="2">The sequence shown here is derived from an EMBL/GenBank/DDBJ whole genome shotgun (WGS) entry which is preliminary data.</text>
</comment>